<dbReference type="EMBL" id="BAAABU010000011">
    <property type="protein sequence ID" value="GAA0242184.1"/>
    <property type="molecule type" value="Genomic_DNA"/>
</dbReference>
<dbReference type="Pfam" id="PF13459">
    <property type="entry name" value="Fer4_15"/>
    <property type="match status" value="1"/>
</dbReference>
<feature type="transmembrane region" description="Helical" evidence="1">
    <location>
        <begin position="12"/>
        <end position="32"/>
    </location>
</feature>
<evidence type="ECO:0000256" key="1">
    <source>
        <dbReference type="SAM" id="Phobius"/>
    </source>
</evidence>
<feature type="transmembrane region" description="Helical" evidence="1">
    <location>
        <begin position="81"/>
        <end position="102"/>
    </location>
</feature>
<protein>
    <submittedName>
        <fullName evidence="2">Ferredoxin</fullName>
    </submittedName>
</protein>
<dbReference type="Proteomes" id="UP001500416">
    <property type="component" value="Unassembled WGS sequence"/>
</dbReference>
<comment type="caution">
    <text evidence="2">The sequence shown here is derived from an EMBL/GenBank/DDBJ whole genome shotgun (WGS) entry which is preliminary data.</text>
</comment>
<keyword evidence="1" id="KW-0472">Membrane</keyword>
<reference evidence="2 3" key="1">
    <citation type="journal article" date="2019" name="Int. J. Syst. Evol. Microbiol.">
        <title>The Global Catalogue of Microorganisms (GCM) 10K type strain sequencing project: providing services to taxonomists for standard genome sequencing and annotation.</title>
        <authorList>
            <consortium name="The Broad Institute Genomics Platform"/>
            <consortium name="The Broad Institute Genome Sequencing Center for Infectious Disease"/>
            <person name="Wu L."/>
            <person name="Ma J."/>
        </authorList>
    </citation>
    <scope>NUCLEOTIDE SEQUENCE [LARGE SCALE GENOMIC DNA]</scope>
    <source>
        <strain evidence="2 3">JCM 3380</strain>
    </source>
</reference>
<dbReference type="RefSeq" id="WP_343935996.1">
    <property type="nucleotide sequence ID" value="NZ_BAAABU010000011.1"/>
</dbReference>
<feature type="transmembrane region" description="Helical" evidence="1">
    <location>
        <begin position="44"/>
        <end position="75"/>
    </location>
</feature>
<dbReference type="SUPFAM" id="SSF54862">
    <property type="entry name" value="4Fe-4S ferredoxins"/>
    <property type="match status" value="1"/>
</dbReference>
<name>A0ABN0U8L5_9PSEU</name>
<feature type="transmembrane region" description="Helical" evidence="1">
    <location>
        <begin position="114"/>
        <end position="132"/>
    </location>
</feature>
<keyword evidence="1" id="KW-1133">Transmembrane helix</keyword>
<organism evidence="2 3">
    <name type="scientific">Saccharothrix mutabilis subsp. mutabilis</name>
    <dbReference type="NCBI Taxonomy" id="66855"/>
    <lineage>
        <taxon>Bacteria</taxon>
        <taxon>Bacillati</taxon>
        <taxon>Actinomycetota</taxon>
        <taxon>Actinomycetes</taxon>
        <taxon>Pseudonocardiales</taxon>
        <taxon>Pseudonocardiaceae</taxon>
        <taxon>Saccharothrix</taxon>
    </lineage>
</organism>
<keyword evidence="3" id="KW-1185">Reference proteome</keyword>
<gene>
    <name evidence="2" type="ORF">GCM10010492_46780</name>
</gene>
<sequence length="251" mass="26474">MSSTVAPWSGRLAYVAMCLTICWGVLIATGWVRAMPGARVTHRVLATFSVALGVTHALALATAGTVSPFAVVLPFGLPRHALGVLGLELMVAVAVTAALRGAGFHWNRLPVHRLAYVAVWLCAMHAWLGAAANGSVPVLWLAGITVLVPTITLTMLRVLPPEALLRLGIRSAPEPAVAQPAGIRVSVDHGLCRHFALCQAHAPRVFRLLEDGTLRYARNPGPDQADHVVAAARACPMRAVRVVDGSGLPRG</sequence>
<proteinExistence type="predicted"/>
<keyword evidence="1" id="KW-0812">Transmembrane</keyword>
<dbReference type="Gene3D" id="3.30.70.20">
    <property type="match status" value="1"/>
</dbReference>
<feature type="transmembrane region" description="Helical" evidence="1">
    <location>
        <begin position="138"/>
        <end position="159"/>
    </location>
</feature>
<accession>A0ABN0U8L5</accession>
<evidence type="ECO:0000313" key="3">
    <source>
        <dbReference type="Proteomes" id="UP001500416"/>
    </source>
</evidence>
<evidence type="ECO:0000313" key="2">
    <source>
        <dbReference type="EMBL" id="GAA0242184.1"/>
    </source>
</evidence>